<feature type="region of interest" description="Disordered" evidence="1">
    <location>
        <begin position="96"/>
        <end position="126"/>
    </location>
</feature>
<name>A0A165F439_9BASI</name>
<dbReference type="EMBL" id="KV423982">
    <property type="protein sequence ID" value="KZT56145.1"/>
    <property type="molecule type" value="Genomic_DNA"/>
</dbReference>
<evidence type="ECO:0000256" key="1">
    <source>
        <dbReference type="SAM" id="MobiDB-lite"/>
    </source>
</evidence>
<dbReference type="Pfam" id="PF00144">
    <property type="entry name" value="Beta-lactamase"/>
    <property type="match status" value="1"/>
</dbReference>
<dbReference type="Proteomes" id="UP000076842">
    <property type="component" value="Unassembled WGS sequence"/>
</dbReference>
<dbReference type="PANTHER" id="PTHR43319">
    <property type="entry name" value="BETA-LACTAMASE-RELATED"/>
    <property type="match status" value="1"/>
</dbReference>
<evidence type="ECO:0000259" key="2">
    <source>
        <dbReference type="Pfam" id="PF00144"/>
    </source>
</evidence>
<dbReference type="AlphaFoldDB" id="A0A165F439"/>
<keyword evidence="4" id="KW-1185">Reference proteome</keyword>
<dbReference type="SUPFAM" id="SSF56601">
    <property type="entry name" value="beta-lactamase/transpeptidase-like"/>
    <property type="match status" value="1"/>
</dbReference>
<dbReference type="STRING" id="1353952.A0A165F439"/>
<evidence type="ECO:0000313" key="4">
    <source>
        <dbReference type="Proteomes" id="UP000076842"/>
    </source>
</evidence>
<dbReference type="OrthoDB" id="5946976at2759"/>
<dbReference type="PANTHER" id="PTHR43319:SF3">
    <property type="entry name" value="BETA-LACTAMASE-RELATED DOMAIN-CONTAINING PROTEIN"/>
    <property type="match status" value="1"/>
</dbReference>
<dbReference type="InterPro" id="IPR052907">
    <property type="entry name" value="Beta-lactamase/esterase"/>
</dbReference>
<gene>
    <name evidence="3" type="ORF">CALCODRAFT_497703</name>
</gene>
<evidence type="ECO:0000313" key="3">
    <source>
        <dbReference type="EMBL" id="KZT56145.1"/>
    </source>
</evidence>
<organism evidence="3 4">
    <name type="scientific">Calocera cornea HHB12733</name>
    <dbReference type="NCBI Taxonomy" id="1353952"/>
    <lineage>
        <taxon>Eukaryota</taxon>
        <taxon>Fungi</taxon>
        <taxon>Dikarya</taxon>
        <taxon>Basidiomycota</taxon>
        <taxon>Agaricomycotina</taxon>
        <taxon>Dacrymycetes</taxon>
        <taxon>Dacrymycetales</taxon>
        <taxon>Dacrymycetaceae</taxon>
        <taxon>Calocera</taxon>
    </lineage>
</organism>
<reference evidence="3 4" key="1">
    <citation type="journal article" date="2016" name="Mol. Biol. Evol.">
        <title>Comparative Genomics of Early-Diverging Mushroom-Forming Fungi Provides Insights into the Origins of Lignocellulose Decay Capabilities.</title>
        <authorList>
            <person name="Nagy L.G."/>
            <person name="Riley R."/>
            <person name="Tritt A."/>
            <person name="Adam C."/>
            <person name="Daum C."/>
            <person name="Floudas D."/>
            <person name="Sun H."/>
            <person name="Yadav J.S."/>
            <person name="Pangilinan J."/>
            <person name="Larsson K.H."/>
            <person name="Matsuura K."/>
            <person name="Barry K."/>
            <person name="Labutti K."/>
            <person name="Kuo R."/>
            <person name="Ohm R.A."/>
            <person name="Bhattacharya S.S."/>
            <person name="Shirouzu T."/>
            <person name="Yoshinaga Y."/>
            <person name="Martin F.M."/>
            <person name="Grigoriev I.V."/>
            <person name="Hibbett D.S."/>
        </authorList>
    </citation>
    <scope>NUCLEOTIDE SEQUENCE [LARGE SCALE GENOMIC DNA]</scope>
    <source>
        <strain evidence="3 4">HHB12733</strain>
    </source>
</reference>
<feature type="domain" description="Beta-lactamase-related" evidence="2">
    <location>
        <begin position="30"/>
        <end position="275"/>
    </location>
</feature>
<accession>A0A165F439</accession>
<proteinExistence type="predicted"/>
<dbReference type="Gene3D" id="3.40.710.10">
    <property type="entry name" value="DD-peptidase/beta-lactamase superfamily"/>
    <property type="match status" value="1"/>
</dbReference>
<dbReference type="InterPro" id="IPR012338">
    <property type="entry name" value="Beta-lactam/transpept-like"/>
</dbReference>
<dbReference type="InterPro" id="IPR001466">
    <property type="entry name" value="Beta-lactam-related"/>
</dbReference>
<dbReference type="InParanoid" id="A0A165F439"/>
<sequence>MNRCASIGPNSLRTGKRKSPSECCLHIPLAARRSQWSLVSPPATIPTYTFGFLVGEVIRRVTGKTVGTVLHDEVAGPLGLNLWIGLPEEKEPIVIPTLPEPPRQASNNTSEEKPAGDTSANPARDLPNPLVAAYTASFGGPETPGFMNTREAHAAEIPSANGIGDARSLAKFYAHLIGTVDGTPPLLKAETLKRATTPQTDGIPWASPYDLLVPPGTFRWALGYEKKGLGGQPMLGESSFGHVGSGGRLGFADLDSGLTVGYICNNPSWDYGTRDPRWMPWMEALQRIAEQGAA</sequence>
<protein>
    <submittedName>
        <fullName evidence="3">Beta-lactamase/transpeptidase-like protein</fullName>
    </submittedName>
</protein>